<feature type="transmembrane region" description="Helical" evidence="2">
    <location>
        <begin position="117"/>
        <end position="136"/>
    </location>
</feature>
<name>A0A9D9EA20_9SPIR</name>
<dbReference type="Pfam" id="PF10097">
    <property type="entry name" value="DUF2335"/>
    <property type="match status" value="1"/>
</dbReference>
<evidence type="ECO:0000256" key="1">
    <source>
        <dbReference type="SAM" id="MobiDB-lite"/>
    </source>
</evidence>
<keyword evidence="2" id="KW-0812">Transmembrane</keyword>
<organism evidence="3 4">
    <name type="scientific">Candidatus Aphodenecus pullistercoris</name>
    <dbReference type="NCBI Taxonomy" id="2840669"/>
    <lineage>
        <taxon>Bacteria</taxon>
        <taxon>Pseudomonadati</taxon>
        <taxon>Spirochaetota</taxon>
        <taxon>Spirochaetia</taxon>
        <taxon>Spirochaetales</taxon>
        <taxon>Candidatus Aphodenecus</taxon>
    </lineage>
</organism>
<protein>
    <submittedName>
        <fullName evidence="3">DUF2335 domain-containing protein</fullName>
    </submittedName>
</protein>
<comment type="caution">
    <text evidence="3">The sequence shown here is derived from an EMBL/GenBank/DDBJ whole genome shotgun (WGS) entry which is preliminary data.</text>
</comment>
<proteinExistence type="predicted"/>
<reference evidence="3" key="1">
    <citation type="submission" date="2020-10" db="EMBL/GenBank/DDBJ databases">
        <authorList>
            <person name="Gilroy R."/>
        </authorList>
    </citation>
    <scope>NUCLEOTIDE SEQUENCE</scope>
    <source>
        <strain evidence="3">11167</strain>
    </source>
</reference>
<gene>
    <name evidence="3" type="ORF">IAC42_06880</name>
</gene>
<sequence length="148" mass="15465">MPYGREKAELESRVEQNPDKVDTSIMQEQKVLLSSHSGPLPPPDTLKGYAEIDPSFPERIMKMAEENNAANIRHEKEIIKQAGGIQKLGTVLSFVLGMAGLCGGIICGVLGFSAAAISSIIGGVAPVLIASISGVASSSKKDGTTNNA</sequence>
<evidence type="ECO:0000313" key="3">
    <source>
        <dbReference type="EMBL" id="MBO8443467.1"/>
    </source>
</evidence>
<dbReference type="EMBL" id="JADIMU010000044">
    <property type="protein sequence ID" value="MBO8443467.1"/>
    <property type="molecule type" value="Genomic_DNA"/>
</dbReference>
<dbReference type="InterPro" id="IPR019284">
    <property type="entry name" value="RP532"/>
</dbReference>
<evidence type="ECO:0000313" key="4">
    <source>
        <dbReference type="Proteomes" id="UP000823633"/>
    </source>
</evidence>
<feature type="transmembrane region" description="Helical" evidence="2">
    <location>
        <begin position="88"/>
        <end position="111"/>
    </location>
</feature>
<dbReference type="Proteomes" id="UP000823633">
    <property type="component" value="Unassembled WGS sequence"/>
</dbReference>
<reference evidence="3" key="2">
    <citation type="journal article" date="2021" name="PeerJ">
        <title>Extensive microbial diversity within the chicken gut microbiome revealed by metagenomics and culture.</title>
        <authorList>
            <person name="Gilroy R."/>
            <person name="Ravi A."/>
            <person name="Getino M."/>
            <person name="Pursley I."/>
            <person name="Horton D.L."/>
            <person name="Alikhan N.F."/>
            <person name="Baker D."/>
            <person name="Gharbi K."/>
            <person name="Hall N."/>
            <person name="Watson M."/>
            <person name="Adriaenssens E.M."/>
            <person name="Foster-Nyarko E."/>
            <person name="Jarju S."/>
            <person name="Secka A."/>
            <person name="Antonio M."/>
            <person name="Oren A."/>
            <person name="Chaudhuri R.R."/>
            <person name="La Ragione R."/>
            <person name="Hildebrand F."/>
            <person name="Pallen M.J."/>
        </authorList>
    </citation>
    <scope>NUCLEOTIDE SEQUENCE</scope>
    <source>
        <strain evidence="3">11167</strain>
    </source>
</reference>
<evidence type="ECO:0000256" key="2">
    <source>
        <dbReference type="SAM" id="Phobius"/>
    </source>
</evidence>
<dbReference type="AlphaFoldDB" id="A0A9D9EA20"/>
<keyword evidence="2" id="KW-0472">Membrane</keyword>
<accession>A0A9D9EA20</accession>
<feature type="region of interest" description="Disordered" evidence="1">
    <location>
        <begin position="1"/>
        <end position="20"/>
    </location>
</feature>
<keyword evidence="2" id="KW-1133">Transmembrane helix</keyword>